<dbReference type="STRING" id="265072.Mfla_0090"/>
<evidence type="ECO:0000313" key="3">
    <source>
        <dbReference type="EMBL" id="ABE48361.1"/>
    </source>
</evidence>
<dbReference type="KEGG" id="mfa:Mfla_0090"/>
<dbReference type="HOGENOM" id="CLU_080155_0_0_4"/>
<evidence type="ECO:0000313" key="4">
    <source>
        <dbReference type="Proteomes" id="UP000002440"/>
    </source>
</evidence>
<name>Q1GXE7_METFK</name>
<protein>
    <recommendedName>
        <fullName evidence="2">EF-hand domain-containing protein</fullName>
    </recommendedName>
</protein>
<dbReference type="PROSITE" id="PS50222">
    <property type="entry name" value="EF_HAND_2"/>
    <property type="match status" value="1"/>
</dbReference>
<dbReference type="InterPro" id="IPR002048">
    <property type="entry name" value="EF_hand_dom"/>
</dbReference>
<feature type="transmembrane region" description="Helical" evidence="1">
    <location>
        <begin position="12"/>
        <end position="29"/>
    </location>
</feature>
<dbReference type="OrthoDB" id="7013907at2"/>
<dbReference type="eggNOG" id="ENOG50310D6">
    <property type="taxonomic scope" value="Bacteria"/>
</dbReference>
<dbReference type="AlphaFoldDB" id="Q1GXE7"/>
<dbReference type="EMBL" id="CP000284">
    <property type="protein sequence ID" value="ABE48361.1"/>
    <property type="molecule type" value="Genomic_DNA"/>
</dbReference>
<feature type="transmembrane region" description="Helical" evidence="1">
    <location>
        <begin position="35"/>
        <end position="54"/>
    </location>
</feature>
<dbReference type="GO" id="GO:0005509">
    <property type="term" value="F:calcium ion binding"/>
    <property type="evidence" value="ECO:0007669"/>
    <property type="project" value="InterPro"/>
</dbReference>
<proteinExistence type="predicted"/>
<feature type="transmembrane region" description="Helical" evidence="1">
    <location>
        <begin position="275"/>
        <end position="296"/>
    </location>
</feature>
<keyword evidence="4" id="KW-1185">Reference proteome</keyword>
<organism evidence="3 4">
    <name type="scientific">Methylobacillus flagellatus (strain ATCC 51484 / DSM 6875 / VKM B-1610 / KT)</name>
    <dbReference type="NCBI Taxonomy" id="265072"/>
    <lineage>
        <taxon>Bacteria</taxon>
        <taxon>Pseudomonadati</taxon>
        <taxon>Pseudomonadota</taxon>
        <taxon>Betaproteobacteria</taxon>
        <taxon>Nitrosomonadales</taxon>
        <taxon>Methylophilaceae</taxon>
        <taxon>Methylobacillus</taxon>
    </lineage>
</organism>
<sequence>MRLTWRGWRSHYLDCFSGALYLLLLVVAVQLNNHGVWMACLGLGALLSLVAWAAHYRRSRAIADLPTSRIGSAAQGYVELYGRAVPDPEHLIVSPFSAVRCVWYRFQVFQRRDRRHWHLMHEGTSHETFVIGDGSGECFVDPDHAEVIGPERRVSYAAGYKRVEEILFAGPIYVLGEFTTVGGANMPLNQKEDVSALLAEWKRDRPSLLKRFDLDGNGEIDLNEWALARRAAVREVEKQHRELRMAPGVHVMRAPVDGRLFLLSSLSPHRLKRRYLLLCWLHGLVFVVLMLGLLHLQSGRFLA</sequence>
<reference evidence="3 4" key="1">
    <citation type="submission" date="2006-03" db="EMBL/GenBank/DDBJ databases">
        <title>Complete sequence of Methylobacillus flagellatus KT.</title>
        <authorList>
            <consortium name="US DOE Joint Genome Institute"/>
            <person name="Copeland A."/>
            <person name="Lucas S."/>
            <person name="Lapidus A."/>
            <person name="Barry K."/>
            <person name="Detter J.C."/>
            <person name="Glavina del Rio T."/>
            <person name="Hammon N."/>
            <person name="Israni S."/>
            <person name="Dalin E."/>
            <person name="Tice H."/>
            <person name="Pitluck S."/>
            <person name="Brettin T."/>
            <person name="Bruce D."/>
            <person name="Han C."/>
            <person name="Tapia R."/>
            <person name="Saunders E."/>
            <person name="Gilna P."/>
            <person name="Schmutz J."/>
            <person name="Larimer F."/>
            <person name="Land M."/>
            <person name="Kyrpides N."/>
            <person name="Anderson I."/>
            <person name="Richardson P."/>
        </authorList>
    </citation>
    <scope>NUCLEOTIDE SEQUENCE [LARGE SCALE GENOMIC DNA]</scope>
    <source>
        <strain evidence="4">KT / ATCC 51484 / DSM 6875</strain>
    </source>
</reference>
<evidence type="ECO:0000259" key="2">
    <source>
        <dbReference type="PROSITE" id="PS50222"/>
    </source>
</evidence>
<dbReference type="RefSeq" id="WP_011478458.1">
    <property type="nucleotide sequence ID" value="NC_007947.1"/>
</dbReference>
<dbReference type="InterPro" id="IPR018247">
    <property type="entry name" value="EF_Hand_1_Ca_BS"/>
</dbReference>
<feature type="domain" description="EF-hand" evidence="2">
    <location>
        <begin position="208"/>
        <end position="235"/>
    </location>
</feature>
<keyword evidence="1" id="KW-0812">Transmembrane</keyword>
<gene>
    <name evidence="3" type="ordered locus">Mfla_0090</name>
</gene>
<accession>Q1GXE7</accession>
<dbReference type="PROSITE" id="PS00018">
    <property type="entry name" value="EF_HAND_1"/>
    <property type="match status" value="1"/>
</dbReference>
<dbReference type="Proteomes" id="UP000002440">
    <property type="component" value="Chromosome"/>
</dbReference>
<keyword evidence="1" id="KW-1133">Transmembrane helix</keyword>
<keyword evidence="1" id="KW-0472">Membrane</keyword>
<evidence type="ECO:0000256" key="1">
    <source>
        <dbReference type="SAM" id="Phobius"/>
    </source>
</evidence>